<evidence type="ECO:0000256" key="8">
    <source>
        <dbReference type="ARBA" id="ARBA00022723"/>
    </source>
</evidence>
<keyword evidence="8" id="KW-0479">Metal-binding</keyword>
<evidence type="ECO:0000256" key="5">
    <source>
        <dbReference type="ARBA" id="ARBA00022485"/>
    </source>
</evidence>
<dbReference type="InterPro" id="IPR006058">
    <property type="entry name" value="2Fe2S_fd_BS"/>
</dbReference>
<dbReference type="PROSITE" id="PS00197">
    <property type="entry name" value="2FE2S_FER_1"/>
    <property type="match status" value="1"/>
</dbReference>
<dbReference type="InterPro" id="IPR017900">
    <property type="entry name" value="4Fe4S_Fe_S_CS"/>
</dbReference>
<dbReference type="SUPFAM" id="SSF46548">
    <property type="entry name" value="alpha-helical ferredoxin"/>
    <property type="match status" value="1"/>
</dbReference>
<evidence type="ECO:0000256" key="3">
    <source>
        <dbReference type="ARBA" id="ARBA00009433"/>
    </source>
</evidence>
<comment type="caution">
    <text evidence="15">The sequence shown here is derived from an EMBL/GenBank/DDBJ whole genome shotgun (WGS) entry which is preliminary data.</text>
</comment>
<organism evidence="15 16">
    <name type="scientific">Anaeroselena agilis</name>
    <dbReference type="NCBI Taxonomy" id="3063788"/>
    <lineage>
        <taxon>Bacteria</taxon>
        <taxon>Bacillati</taxon>
        <taxon>Bacillota</taxon>
        <taxon>Negativicutes</taxon>
        <taxon>Acetonemataceae</taxon>
        <taxon>Anaeroselena</taxon>
    </lineage>
</organism>
<gene>
    <name evidence="15" type="ORF">Q4T40_20660</name>
</gene>
<name>A0ABU3P3N3_9FIRM</name>
<reference evidence="15 16" key="1">
    <citation type="submission" date="2023-07" db="EMBL/GenBank/DDBJ databases">
        <title>The novel representative of Negativicutes class, Anaeroselena agilis gen. nov. sp. nov.</title>
        <authorList>
            <person name="Prokofeva M.I."/>
            <person name="Elcheninov A.G."/>
            <person name="Klyukina A."/>
            <person name="Kublanov I.V."/>
            <person name="Frolov E.N."/>
            <person name="Podosokorskaya O.A."/>
        </authorList>
    </citation>
    <scope>NUCLEOTIDE SEQUENCE [LARGE SCALE GENOMIC DNA]</scope>
    <source>
        <strain evidence="15 16">4137-cl</strain>
    </source>
</reference>
<evidence type="ECO:0000256" key="13">
    <source>
        <dbReference type="ARBA" id="ARBA00034078"/>
    </source>
</evidence>
<comment type="similarity">
    <text evidence="3">Belongs to the succinate dehydrogenase/fumarate reductase iron-sulfur protein family.</text>
</comment>
<keyword evidence="12" id="KW-0003">3Fe-4S</keyword>
<evidence type="ECO:0000256" key="11">
    <source>
        <dbReference type="ARBA" id="ARBA00023014"/>
    </source>
</evidence>
<dbReference type="InterPro" id="IPR050573">
    <property type="entry name" value="SDH/FRD_Iron-Sulfur"/>
</dbReference>
<evidence type="ECO:0000256" key="6">
    <source>
        <dbReference type="ARBA" id="ARBA00022532"/>
    </source>
</evidence>
<dbReference type="EMBL" id="JAUOZS010000001">
    <property type="protein sequence ID" value="MDT8903646.1"/>
    <property type="molecule type" value="Genomic_DNA"/>
</dbReference>
<dbReference type="Gene3D" id="1.10.1060.10">
    <property type="entry name" value="Alpha-helical ferredoxin"/>
    <property type="match status" value="1"/>
</dbReference>
<keyword evidence="7" id="KW-0001">2Fe-2S</keyword>
<dbReference type="PANTHER" id="PTHR11921">
    <property type="entry name" value="SUCCINATE DEHYDROGENASE IRON-SULFUR PROTEIN"/>
    <property type="match status" value="1"/>
</dbReference>
<dbReference type="InterPro" id="IPR009051">
    <property type="entry name" value="Helical_ferredxn"/>
</dbReference>
<evidence type="ECO:0000256" key="4">
    <source>
        <dbReference type="ARBA" id="ARBA00012792"/>
    </source>
</evidence>
<dbReference type="InterPro" id="IPR012675">
    <property type="entry name" value="Beta-grasp_dom_sf"/>
</dbReference>
<evidence type="ECO:0000259" key="14">
    <source>
        <dbReference type="PROSITE" id="PS51379"/>
    </source>
</evidence>
<evidence type="ECO:0000256" key="1">
    <source>
        <dbReference type="ARBA" id="ARBA00001927"/>
    </source>
</evidence>
<dbReference type="SUPFAM" id="SSF54292">
    <property type="entry name" value="2Fe-2S ferredoxin-like"/>
    <property type="match status" value="1"/>
</dbReference>
<comment type="cofactor">
    <cofactor evidence="13">
        <name>[2Fe-2S] cluster</name>
        <dbReference type="ChEBI" id="CHEBI:190135"/>
    </cofactor>
</comment>
<keyword evidence="9" id="KW-0560">Oxidoreductase</keyword>
<evidence type="ECO:0000256" key="2">
    <source>
        <dbReference type="ARBA" id="ARBA00001966"/>
    </source>
</evidence>
<feature type="domain" description="4Fe-4S ferredoxin-type" evidence="14">
    <location>
        <begin position="192"/>
        <end position="223"/>
    </location>
</feature>
<dbReference type="PROSITE" id="PS00198">
    <property type="entry name" value="4FE4S_FER_1"/>
    <property type="match status" value="1"/>
</dbReference>
<evidence type="ECO:0000313" key="15">
    <source>
        <dbReference type="EMBL" id="MDT8903646.1"/>
    </source>
</evidence>
<evidence type="ECO:0000313" key="16">
    <source>
        <dbReference type="Proteomes" id="UP001254848"/>
    </source>
</evidence>
<keyword evidence="10" id="KW-0408">Iron</keyword>
<dbReference type="EC" id="1.3.5.1" evidence="4"/>
<dbReference type="Gene3D" id="3.10.20.30">
    <property type="match status" value="1"/>
</dbReference>
<dbReference type="InterPro" id="IPR025192">
    <property type="entry name" value="Succ_DH/fum_Rdtase_N"/>
</dbReference>
<keyword evidence="6" id="KW-0816">Tricarboxylic acid cycle</keyword>
<dbReference type="PROSITE" id="PS51379">
    <property type="entry name" value="4FE4S_FER_2"/>
    <property type="match status" value="1"/>
</dbReference>
<dbReference type="PANTHER" id="PTHR11921:SF29">
    <property type="entry name" value="SUCCINATE DEHYDROGENASE [UBIQUINONE] IRON-SULFUR SUBUNIT, MITOCHONDRIAL"/>
    <property type="match status" value="1"/>
</dbReference>
<evidence type="ECO:0000256" key="12">
    <source>
        <dbReference type="ARBA" id="ARBA00023291"/>
    </source>
</evidence>
<dbReference type="InterPro" id="IPR036010">
    <property type="entry name" value="2Fe-2S_ferredoxin-like_sf"/>
</dbReference>
<keyword evidence="11" id="KW-0411">Iron-sulfur</keyword>
<comment type="cofactor">
    <cofactor evidence="2">
        <name>[4Fe-4S] cluster</name>
        <dbReference type="ChEBI" id="CHEBI:49883"/>
    </cofactor>
</comment>
<evidence type="ECO:0000256" key="7">
    <source>
        <dbReference type="ARBA" id="ARBA00022714"/>
    </source>
</evidence>
<evidence type="ECO:0000256" key="10">
    <source>
        <dbReference type="ARBA" id="ARBA00023004"/>
    </source>
</evidence>
<comment type="cofactor">
    <cofactor evidence="1">
        <name>[3Fe-4S] cluster</name>
        <dbReference type="ChEBI" id="CHEBI:21137"/>
    </cofactor>
</comment>
<dbReference type="Proteomes" id="UP001254848">
    <property type="component" value="Unassembled WGS sequence"/>
</dbReference>
<dbReference type="InterPro" id="IPR017896">
    <property type="entry name" value="4Fe4S_Fe-S-bd"/>
</dbReference>
<protein>
    <recommendedName>
        <fullName evidence="4">succinate dehydrogenase</fullName>
        <ecNumber evidence="4">1.3.5.1</ecNumber>
    </recommendedName>
</protein>
<dbReference type="NCBIfam" id="TIGR00384">
    <property type="entry name" value="dhsB"/>
    <property type="match status" value="1"/>
</dbReference>
<keyword evidence="16" id="KW-1185">Reference proteome</keyword>
<keyword evidence="5" id="KW-0004">4Fe-4S</keyword>
<evidence type="ECO:0000256" key="9">
    <source>
        <dbReference type="ARBA" id="ARBA00023002"/>
    </source>
</evidence>
<dbReference type="InterPro" id="IPR004489">
    <property type="entry name" value="Succ_DH/fum_Rdtase_Fe-S"/>
</dbReference>
<accession>A0ABU3P3N3</accession>
<dbReference type="RefSeq" id="WP_413782097.1">
    <property type="nucleotide sequence ID" value="NZ_JAUOZS010000001.1"/>
</dbReference>
<dbReference type="Pfam" id="PF13183">
    <property type="entry name" value="Fer4_8"/>
    <property type="match status" value="1"/>
</dbReference>
<sequence>MEQVVYRIRRFDGRKEFWQEYRFAHEANKTVLWGLLKIKETVDPSLAFVAACRSAVCGACAVRVNGEAMLACETPLDALLERFGATLVLEPLGNFPVIRDLVVDWEPKAARLAEAKPWLVPREEFSAEAGCRQSQAEFRRINAQTNCILCGACASECNKLTTGDDDFYEPFVYTKAGKFVADSRDGAAADHLRPVLARGLWKCVHCQECVTKCPKRVAPAEDIAALRRASIRLGLADNQGTRHARAFAGDITKTGRLNETTMAVKTDGLLKSATRLPFALRLLRRGKLNPFHFPAPVEGIDGVRAIVKAAKEAKE</sequence>
<proteinExistence type="inferred from homology"/>
<dbReference type="Pfam" id="PF13085">
    <property type="entry name" value="Fer2_3"/>
    <property type="match status" value="1"/>
</dbReference>